<keyword evidence="13 19" id="KW-0472">Membrane</keyword>
<evidence type="ECO:0000256" key="6">
    <source>
        <dbReference type="ARBA" id="ARBA00012487"/>
    </source>
</evidence>
<feature type="transmembrane region" description="Helical" evidence="19">
    <location>
        <begin position="46"/>
        <end position="69"/>
    </location>
</feature>
<sequence>MQQIFINLFHFCYGYQDFYYLLQHQKKDVIDINLGKNKQQIQEIKIYRLFALIHLALLLVIAQTSVIVMNILDGIVWFILPILLITTNNIFTFLFSKLFGKTTFIRTCPGKTLEGFILGFLCTLIGSFIISYGLQQHQQLLCSNINNLNIQPFLFNKCEINLIFQIQPYKTHYLIQYFFNINEIYISKFQIHSVVLSAFGSLIAPFGGFFTLGFTKALKIKEYGETQNIYNGISNNIDCFLLMVIFIIIYYIFFINKGTFTYIYLHQVVFSQKFFDTIQLFKIINQLTVEDQLKIYNELKILLQQKNILQQQ</sequence>
<evidence type="ECO:0000256" key="17">
    <source>
        <dbReference type="ARBA" id="ARBA00032396"/>
    </source>
</evidence>
<dbReference type="OMA" id="CKEYIYL"/>
<evidence type="ECO:0000256" key="15">
    <source>
        <dbReference type="ARBA" id="ARBA00023264"/>
    </source>
</evidence>
<organism evidence="20 21">
    <name type="scientific">Ichthyophthirius multifiliis</name>
    <name type="common">White spot disease agent</name>
    <name type="synonym">Ich</name>
    <dbReference type="NCBI Taxonomy" id="5932"/>
    <lineage>
        <taxon>Eukaryota</taxon>
        <taxon>Sar</taxon>
        <taxon>Alveolata</taxon>
        <taxon>Ciliophora</taxon>
        <taxon>Intramacronucleata</taxon>
        <taxon>Oligohymenophorea</taxon>
        <taxon>Hymenostomatida</taxon>
        <taxon>Ophryoglenina</taxon>
        <taxon>Ichthyophthirius</taxon>
    </lineage>
</organism>
<comment type="subcellular location">
    <subcellularLocation>
        <location evidence="2">Membrane</location>
        <topology evidence="2">Multi-pass membrane protein</topology>
    </subcellularLocation>
</comment>
<dbReference type="EMBL" id="GL983465">
    <property type="protein sequence ID" value="EGR33348.1"/>
    <property type="molecule type" value="Genomic_DNA"/>
</dbReference>
<evidence type="ECO:0000256" key="18">
    <source>
        <dbReference type="ARBA" id="ARBA00033406"/>
    </source>
</evidence>
<dbReference type="RefSeq" id="XP_004037334.1">
    <property type="nucleotide sequence ID" value="XM_004037286.1"/>
</dbReference>
<evidence type="ECO:0000256" key="7">
    <source>
        <dbReference type="ARBA" id="ARBA00022516"/>
    </source>
</evidence>
<comment type="pathway">
    <text evidence="4">Lipid metabolism.</text>
</comment>
<feature type="transmembrane region" description="Helical" evidence="19">
    <location>
        <begin position="116"/>
        <end position="134"/>
    </location>
</feature>
<evidence type="ECO:0000256" key="4">
    <source>
        <dbReference type="ARBA" id="ARBA00005189"/>
    </source>
</evidence>
<dbReference type="eggNOG" id="KOG1440">
    <property type="taxonomic scope" value="Eukaryota"/>
</dbReference>
<proteinExistence type="inferred from homology"/>
<keyword evidence="11 19" id="KW-1133">Transmembrane helix</keyword>
<dbReference type="AlphaFoldDB" id="G0QN59"/>
<dbReference type="UniPathway" id="UPA00557">
    <property type="reaction ID" value="UER00614"/>
</dbReference>
<dbReference type="STRING" id="857967.G0QN59"/>
<feature type="transmembrane region" description="Helical" evidence="19">
    <location>
        <begin position="233"/>
        <end position="253"/>
    </location>
</feature>
<keyword evidence="8" id="KW-0808">Transferase</keyword>
<evidence type="ECO:0000256" key="2">
    <source>
        <dbReference type="ARBA" id="ARBA00004141"/>
    </source>
</evidence>
<accession>G0QN59</accession>
<dbReference type="GO" id="GO:0005789">
    <property type="term" value="C:endoplasmic reticulum membrane"/>
    <property type="evidence" value="ECO:0007669"/>
    <property type="project" value="TreeGrafter"/>
</dbReference>
<evidence type="ECO:0000256" key="1">
    <source>
        <dbReference type="ARBA" id="ARBA00001698"/>
    </source>
</evidence>
<evidence type="ECO:0000256" key="16">
    <source>
        <dbReference type="ARBA" id="ARBA00029893"/>
    </source>
</evidence>
<protein>
    <recommendedName>
        <fullName evidence="6">phosphatidate cytidylyltransferase</fullName>
        <ecNumber evidence="6">2.7.7.41</ecNumber>
    </recommendedName>
    <alternativeName>
        <fullName evidence="16">CDP-diacylglycerol synthase</fullName>
    </alternativeName>
    <alternativeName>
        <fullName evidence="17">CDP-diglyceride pyrophosphorylase</fullName>
    </alternativeName>
    <alternativeName>
        <fullName evidence="18">CDP-diglyceride synthase</fullName>
    </alternativeName>
</protein>
<dbReference type="GO" id="GO:0004605">
    <property type="term" value="F:phosphatidate cytidylyltransferase activity"/>
    <property type="evidence" value="ECO:0007669"/>
    <property type="project" value="UniProtKB-EC"/>
</dbReference>
<gene>
    <name evidence="20" type="ORF">IMG5_055580</name>
</gene>
<feature type="transmembrane region" description="Helical" evidence="19">
    <location>
        <begin position="75"/>
        <end position="95"/>
    </location>
</feature>
<dbReference type="GO" id="GO:0016024">
    <property type="term" value="P:CDP-diacylglycerol biosynthetic process"/>
    <property type="evidence" value="ECO:0007669"/>
    <property type="project" value="UniProtKB-UniPathway"/>
</dbReference>
<evidence type="ECO:0000313" key="21">
    <source>
        <dbReference type="Proteomes" id="UP000008983"/>
    </source>
</evidence>
<keyword evidence="15" id="KW-1208">Phospholipid metabolism</keyword>
<keyword evidence="9 19" id="KW-0812">Transmembrane</keyword>
<name>G0QN59_ICHMU</name>
<evidence type="ECO:0000256" key="14">
    <source>
        <dbReference type="ARBA" id="ARBA00023209"/>
    </source>
</evidence>
<dbReference type="OrthoDB" id="10260889at2759"/>
<evidence type="ECO:0000256" key="10">
    <source>
        <dbReference type="ARBA" id="ARBA00022695"/>
    </source>
</evidence>
<keyword evidence="10" id="KW-0548">Nucleotidyltransferase</keyword>
<dbReference type="Pfam" id="PF01148">
    <property type="entry name" value="CTP_transf_1"/>
    <property type="match status" value="1"/>
</dbReference>
<dbReference type="Proteomes" id="UP000008983">
    <property type="component" value="Unassembled WGS sequence"/>
</dbReference>
<comment type="catalytic activity">
    <reaction evidence="1">
        <text>a 1,2-diacyl-sn-glycero-3-phosphate + CTP + H(+) = a CDP-1,2-diacyl-sn-glycerol + diphosphate</text>
        <dbReference type="Rhea" id="RHEA:16229"/>
        <dbReference type="ChEBI" id="CHEBI:15378"/>
        <dbReference type="ChEBI" id="CHEBI:33019"/>
        <dbReference type="ChEBI" id="CHEBI:37563"/>
        <dbReference type="ChEBI" id="CHEBI:58332"/>
        <dbReference type="ChEBI" id="CHEBI:58608"/>
        <dbReference type="EC" id="2.7.7.41"/>
    </reaction>
</comment>
<keyword evidence="14" id="KW-0594">Phospholipid biosynthesis</keyword>
<evidence type="ECO:0000256" key="9">
    <source>
        <dbReference type="ARBA" id="ARBA00022692"/>
    </source>
</evidence>
<evidence type="ECO:0000256" key="5">
    <source>
        <dbReference type="ARBA" id="ARBA00010185"/>
    </source>
</evidence>
<comment type="pathway">
    <text evidence="3">Phospholipid metabolism; CDP-diacylglycerol biosynthesis; CDP-diacylglycerol from sn-glycerol 3-phosphate: step 3/3.</text>
</comment>
<keyword evidence="21" id="KW-1185">Reference proteome</keyword>
<reference evidence="20 21" key="1">
    <citation type="submission" date="2011-07" db="EMBL/GenBank/DDBJ databases">
        <authorList>
            <person name="Coyne R."/>
            <person name="Brami D."/>
            <person name="Johnson J."/>
            <person name="Hostetler J."/>
            <person name="Hannick L."/>
            <person name="Clark T."/>
            <person name="Cassidy-Hanley D."/>
            <person name="Inman J."/>
        </authorList>
    </citation>
    <scope>NUCLEOTIDE SEQUENCE [LARGE SCALE GENOMIC DNA]</scope>
    <source>
        <strain evidence="20 21">G5</strain>
    </source>
</reference>
<evidence type="ECO:0000256" key="8">
    <source>
        <dbReference type="ARBA" id="ARBA00022679"/>
    </source>
</evidence>
<evidence type="ECO:0000313" key="20">
    <source>
        <dbReference type="EMBL" id="EGR33348.1"/>
    </source>
</evidence>
<dbReference type="EC" id="2.7.7.41" evidence="6"/>
<keyword evidence="12" id="KW-0443">Lipid metabolism</keyword>
<dbReference type="PANTHER" id="PTHR13773">
    <property type="entry name" value="PHOSPHATIDATE CYTIDYLYLTRANSFERASE"/>
    <property type="match status" value="1"/>
</dbReference>
<evidence type="ECO:0000256" key="13">
    <source>
        <dbReference type="ARBA" id="ARBA00023136"/>
    </source>
</evidence>
<feature type="transmembrane region" description="Helical" evidence="19">
    <location>
        <begin position="189"/>
        <end position="212"/>
    </location>
</feature>
<evidence type="ECO:0000256" key="3">
    <source>
        <dbReference type="ARBA" id="ARBA00005119"/>
    </source>
</evidence>
<comment type="similarity">
    <text evidence="5">Belongs to the CDS family.</text>
</comment>
<evidence type="ECO:0000256" key="12">
    <source>
        <dbReference type="ARBA" id="ARBA00023098"/>
    </source>
</evidence>
<dbReference type="InParanoid" id="G0QN59"/>
<dbReference type="PANTHER" id="PTHR13773:SF8">
    <property type="entry name" value="PHOSPHATIDATE CYTIDYLYLTRANSFERASE, PHOTORECEPTOR-SPECIFIC"/>
    <property type="match status" value="1"/>
</dbReference>
<evidence type="ECO:0000256" key="11">
    <source>
        <dbReference type="ARBA" id="ARBA00022989"/>
    </source>
</evidence>
<keyword evidence="7" id="KW-0444">Lipid biosynthesis</keyword>
<evidence type="ECO:0000256" key="19">
    <source>
        <dbReference type="SAM" id="Phobius"/>
    </source>
</evidence>
<dbReference type="GeneID" id="14909524"/>
<dbReference type="InterPro" id="IPR016720">
    <property type="entry name" value="PC_Trfase_euk"/>
</dbReference>